<keyword evidence="2" id="KW-1185">Reference proteome</keyword>
<evidence type="ECO:0000313" key="1">
    <source>
        <dbReference type="EMBL" id="KAK2853544.1"/>
    </source>
</evidence>
<protein>
    <submittedName>
        <fullName evidence="1">Uncharacterized protein</fullName>
    </submittedName>
</protein>
<gene>
    <name evidence="1" type="ORF">Q5P01_006205</name>
</gene>
<evidence type="ECO:0000313" key="2">
    <source>
        <dbReference type="Proteomes" id="UP001187415"/>
    </source>
</evidence>
<accession>A0AA88NB10</accession>
<name>A0AA88NB10_CHASR</name>
<proteinExistence type="predicted"/>
<dbReference type="EMBL" id="JAUPFM010000004">
    <property type="protein sequence ID" value="KAK2853544.1"/>
    <property type="molecule type" value="Genomic_DNA"/>
</dbReference>
<organism evidence="1 2">
    <name type="scientific">Channa striata</name>
    <name type="common">Snakehead murrel</name>
    <name type="synonym">Ophicephalus striatus</name>
    <dbReference type="NCBI Taxonomy" id="64152"/>
    <lineage>
        <taxon>Eukaryota</taxon>
        <taxon>Metazoa</taxon>
        <taxon>Chordata</taxon>
        <taxon>Craniata</taxon>
        <taxon>Vertebrata</taxon>
        <taxon>Euteleostomi</taxon>
        <taxon>Actinopterygii</taxon>
        <taxon>Neopterygii</taxon>
        <taxon>Teleostei</taxon>
        <taxon>Neoteleostei</taxon>
        <taxon>Acanthomorphata</taxon>
        <taxon>Anabantaria</taxon>
        <taxon>Anabantiformes</taxon>
        <taxon>Channoidei</taxon>
        <taxon>Channidae</taxon>
        <taxon>Channa</taxon>
    </lineage>
</organism>
<dbReference type="Proteomes" id="UP001187415">
    <property type="component" value="Unassembled WGS sequence"/>
</dbReference>
<sequence>MSQLHFTAEERMGTISKEPLLSLAETPGTHKGPQANTLCQGFSGILAFESRTGSPALWQCQEGVRADLCYTLPSITEQITLLGDSPSCPTPPSPLSYWEVFHEQLGPGRGERGSCLRWKGHVNSA</sequence>
<reference evidence="1" key="1">
    <citation type="submission" date="2023-07" db="EMBL/GenBank/DDBJ databases">
        <title>Chromosome-level Genome Assembly of Striped Snakehead (Channa striata).</title>
        <authorList>
            <person name="Liu H."/>
        </authorList>
    </citation>
    <scope>NUCLEOTIDE SEQUENCE</scope>
    <source>
        <strain evidence="1">Gz</strain>
        <tissue evidence="1">Muscle</tissue>
    </source>
</reference>
<comment type="caution">
    <text evidence="1">The sequence shown here is derived from an EMBL/GenBank/DDBJ whole genome shotgun (WGS) entry which is preliminary data.</text>
</comment>
<dbReference type="AlphaFoldDB" id="A0AA88NB10"/>